<evidence type="ECO:0000313" key="8">
    <source>
        <dbReference type="Proteomes" id="UP000054321"/>
    </source>
</evidence>
<comment type="subcellular location">
    <subcellularLocation>
        <location evidence="1">Nucleus</location>
    </subcellularLocation>
</comment>
<dbReference type="AlphaFoldDB" id="A0A0C3HK06"/>
<dbReference type="GO" id="GO:0006351">
    <property type="term" value="P:DNA-templated transcription"/>
    <property type="evidence" value="ECO:0007669"/>
    <property type="project" value="InterPro"/>
</dbReference>
<dbReference type="EMBL" id="KN832873">
    <property type="protein sequence ID" value="KIN03425.1"/>
    <property type="molecule type" value="Genomic_DNA"/>
</dbReference>
<dbReference type="Proteomes" id="UP000054321">
    <property type="component" value="Unassembled WGS sequence"/>
</dbReference>
<keyword evidence="3" id="KW-0805">Transcription regulation</keyword>
<gene>
    <name evidence="7" type="ORF">OIDMADRAFT_51388</name>
</gene>
<accession>A0A0C3HK06</accession>
<dbReference type="GO" id="GO:0008270">
    <property type="term" value="F:zinc ion binding"/>
    <property type="evidence" value="ECO:0007669"/>
    <property type="project" value="InterPro"/>
</dbReference>
<dbReference type="Pfam" id="PF00172">
    <property type="entry name" value="Zn_clus"/>
    <property type="match status" value="1"/>
</dbReference>
<dbReference type="PROSITE" id="PS50048">
    <property type="entry name" value="ZN2_CY6_FUNGAL_2"/>
    <property type="match status" value="1"/>
</dbReference>
<evidence type="ECO:0000256" key="2">
    <source>
        <dbReference type="ARBA" id="ARBA00022723"/>
    </source>
</evidence>
<dbReference type="GO" id="GO:0003677">
    <property type="term" value="F:DNA binding"/>
    <property type="evidence" value="ECO:0007669"/>
    <property type="project" value="InterPro"/>
</dbReference>
<dbReference type="InParanoid" id="A0A0C3HK06"/>
<dbReference type="OrthoDB" id="3862662at2759"/>
<dbReference type="InterPro" id="IPR007219">
    <property type="entry name" value="XnlR_reg_dom"/>
</dbReference>
<feature type="domain" description="Zn(2)-C6 fungal-type" evidence="6">
    <location>
        <begin position="15"/>
        <end position="45"/>
    </location>
</feature>
<dbReference type="SUPFAM" id="SSF57701">
    <property type="entry name" value="Zn2/Cys6 DNA-binding domain"/>
    <property type="match status" value="1"/>
</dbReference>
<keyword evidence="4" id="KW-0804">Transcription</keyword>
<dbReference type="Gene3D" id="4.10.240.10">
    <property type="entry name" value="Zn(2)-C6 fungal-type DNA-binding domain"/>
    <property type="match status" value="1"/>
</dbReference>
<dbReference type="InterPro" id="IPR050815">
    <property type="entry name" value="TF_fung"/>
</dbReference>
<name>A0A0C3HK06_OIDMZ</name>
<dbReference type="InterPro" id="IPR001138">
    <property type="entry name" value="Zn2Cys6_DnaBD"/>
</dbReference>
<evidence type="ECO:0000256" key="4">
    <source>
        <dbReference type="ARBA" id="ARBA00023163"/>
    </source>
</evidence>
<dbReference type="InterPro" id="IPR036864">
    <property type="entry name" value="Zn2-C6_fun-type_DNA-bd_sf"/>
</dbReference>
<dbReference type="Pfam" id="PF04082">
    <property type="entry name" value="Fungal_trans"/>
    <property type="match status" value="1"/>
</dbReference>
<evidence type="ECO:0000259" key="6">
    <source>
        <dbReference type="PROSITE" id="PS50048"/>
    </source>
</evidence>
<dbReference type="PANTHER" id="PTHR47338:SF20">
    <property type="entry name" value="ZN(II)2CYS6 TRANSCRIPTION FACTOR (EUROFUNG)"/>
    <property type="match status" value="1"/>
</dbReference>
<organism evidence="7 8">
    <name type="scientific">Oidiodendron maius (strain Zn)</name>
    <dbReference type="NCBI Taxonomy" id="913774"/>
    <lineage>
        <taxon>Eukaryota</taxon>
        <taxon>Fungi</taxon>
        <taxon>Dikarya</taxon>
        <taxon>Ascomycota</taxon>
        <taxon>Pezizomycotina</taxon>
        <taxon>Leotiomycetes</taxon>
        <taxon>Leotiomycetes incertae sedis</taxon>
        <taxon>Myxotrichaceae</taxon>
        <taxon>Oidiodendron</taxon>
    </lineage>
</organism>
<evidence type="ECO:0000256" key="3">
    <source>
        <dbReference type="ARBA" id="ARBA00023015"/>
    </source>
</evidence>
<keyword evidence="5" id="KW-0539">Nucleus</keyword>
<evidence type="ECO:0000256" key="5">
    <source>
        <dbReference type="ARBA" id="ARBA00023242"/>
    </source>
</evidence>
<dbReference type="HOGENOM" id="CLU_521879_0_0_1"/>
<proteinExistence type="predicted"/>
<protein>
    <recommendedName>
        <fullName evidence="6">Zn(2)-C6 fungal-type domain-containing protein</fullName>
    </recommendedName>
</protein>
<reference evidence="8" key="2">
    <citation type="submission" date="2015-01" db="EMBL/GenBank/DDBJ databases">
        <title>Evolutionary Origins and Diversification of the Mycorrhizal Mutualists.</title>
        <authorList>
            <consortium name="DOE Joint Genome Institute"/>
            <consortium name="Mycorrhizal Genomics Consortium"/>
            <person name="Kohler A."/>
            <person name="Kuo A."/>
            <person name="Nagy L.G."/>
            <person name="Floudas D."/>
            <person name="Copeland A."/>
            <person name="Barry K.W."/>
            <person name="Cichocki N."/>
            <person name="Veneault-Fourrey C."/>
            <person name="LaButti K."/>
            <person name="Lindquist E.A."/>
            <person name="Lipzen A."/>
            <person name="Lundell T."/>
            <person name="Morin E."/>
            <person name="Murat C."/>
            <person name="Riley R."/>
            <person name="Ohm R."/>
            <person name="Sun H."/>
            <person name="Tunlid A."/>
            <person name="Henrissat B."/>
            <person name="Grigoriev I.V."/>
            <person name="Hibbett D.S."/>
            <person name="Martin F."/>
        </authorList>
    </citation>
    <scope>NUCLEOTIDE SEQUENCE [LARGE SCALE GENOMIC DNA]</scope>
    <source>
        <strain evidence="8">Zn</strain>
    </source>
</reference>
<dbReference type="CDD" id="cd12148">
    <property type="entry name" value="fungal_TF_MHR"/>
    <property type="match status" value="1"/>
</dbReference>
<sequence>MSLYSKLEALSGSTACDRCKKHKKGCDKSLPSCSRCSKFSVKCLYSSKAGTARLVLERQTQSHCVSAPTIFWGSLRADDQVANKTSRLLDTISRRTGHIDAFCDIYFSTFHVSLPIINEDDFYSQLRRRAFTSHFSVLLLSIILIAHLSSKTVVGGGKPEELLRTLKSVYSVLQSAGKVSLELVQAGLLIASYEHCQALSQDAWLSIGSCARMGNILSLHQALRYTKQTEELPCAGLETRKCVWWAIIVLERVIATEYKYDGLHFASPAPALDDILPKFPHSNEIYYVSDDLVLPDMADEGEHALFEREFTKMGRFGSTIQATYVSSLVSIHVTSSHESNVSREAEARKLDIALQSFFPTLIPPPGKAVDLYCGPFGLLINAAFALHTYELASAEEAGRPGAVSRAILSLQSLSRLVIYAIQSSAIEAPFDYDAVAFWAHSICVRAALVHIKYGIHDDEWEPGLQVLKAYLRSFEPRYKIYGM</sequence>
<dbReference type="PROSITE" id="PS00463">
    <property type="entry name" value="ZN2_CY6_FUNGAL_1"/>
    <property type="match status" value="1"/>
</dbReference>
<reference evidence="7 8" key="1">
    <citation type="submission" date="2014-04" db="EMBL/GenBank/DDBJ databases">
        <authorList>
            <consortium name="DOE Joint Genome Institute"/>
            <person name="Kuo A."/>
            <person name="Martino E."/>
            <person name="Perotto S."/>
            <person name="Kohler A."/>
            <person name="Nagy L.G."/>
            <person name="Floudas D."/>
            <person name="Copeland A."/>
            <person name="Barry K.W."/>
            <person name="Cichocki N."/>
            <person name="Veneault-Fourrey C."/>
            <person name="LaButti K."/>
            <person name="Lindquist E.A."/>
            <person name="Lipzen A."/>
            <person name="Lundell T."/>
            <person name="Morin E."/>
            <person name="Murat C."/>
            <person name="Sun H."/>
            <person name="Tunlid A."/>
            <person name="Henrissat B."/>
            <person name="Grigoriev I.V."/>
            <person name="Hibbett D.S."/>
            <person name="Martin F."/>
            <person name="Nordberg H.P."/>
            <person name="Cantor M.N."/>
            <person name="Hua S.X."/>
        </authorList>
    </citation>
    <scope>NUCLEOTIDE SEQUENCE [LARGE SCALE GENOMIC DNA]</scope>
    <source>
        <strain evidence="7 8">Zn</strain>
    </source>
</reference>
<evidence type="ECO:0000256" key="1">
    <source>
        <dbReference type="ARBA" id="ARBA00004123"/>
    </source>
</evidence>
<dbReference type="GO" id="GO:0000981">
    <property type="term" value="F:DNA-binding transcription factor activity, RNA polymerase II-specific"/>
    <property type="evidence" value="ECO:0007669"/>
    <property type="project" value="InterPro"/>
</dbReference>
<dbReference type="PANTHER" id="PTHR47338">
    <property type="entry name" value="ZN(II)2CYS6 TRANSCRIPTION FACTOR (EUROFUNG)-RELATED"/>
    <property type="match status" value="1"/>
</dbReference>
<dbReference type="SMART" id="SM00066">
    <property type="entry name" value="GAL4"/>
    <property type="match status" value="1"/>
</dbReference>
<keyword evidence="2" id="KW-0479">Metal-binding</keyword>
<dbReference type="GO" id="GO:0005634">
    <property type="term" value="C:nucleus"/>
    <property type="evidence" value="ECO:0007669"/>
    <property type="project" value="UniProtKB-SubCell"/>
</dbReference>
<evidence type="ECO:0000313" key="7">
    <source>
        <dbReference type="EMBL" id="KIN03425.1"/>
    </source>
</evidence>
<keyword evidence="8" id="KW-1185">Reference proteome</keyword>
<dbReference type="CDD" id="cd00067">
    <property type="entry name" value="GAL4"/>
    <property type="match status" value="1"/>
</dbReference>